<dbReference type="PANTHER" id="PTHR47192:SF4">
    <property type="entry name" value="THIOREDOXIN-LIKE 3-2, CHLOROPLASTIC"/>
    <property type="match status" value="1"/>
</dbReference>
<keyword evidence="3" id="KW-1185">Reference proteome</keyword>
<dbReference type="InParanoid" id="A0A7N2LPI6"/>
<dbReference type="Gramene" id="QL05p048812:mrna">
    <property type="protein sequence ID" value="QL05p048812:mrna"/>
    <property type="gene ID" value="QL05p048812"/>
</dbReference>
<dbReference type="Gene3D" id="3.40.30.10">
    <property type="entry name" value="Glutaredoxin"/>
    <property type="match status" value="1"/>
</dbReference>
<protein>
    <submittedName>
        <fullName evidence="2">Uncharacterized protein</fullName>
    </submittedName>
</protein>
<reference evidence="2" key="2">
    <citation type="submission" date="2021-01" db="UniProtKB">
        <authorList>
            <consortium name="EnsemblPlants"/>
        </authorList>
    </citation>
    <scope>IDENTIFICATION</scope>
</reference>
<accession>A0A7N2LPI6</accession>
<dbReference type="AlphaFoldDB" id="A0A7N2LPI6"/>
<feature type="region of interest" description="Disordered" evidence="1">
    <location>
        <begin position="96"/>
        <end position="126"/>
    </location>
</feature>
<dbReference type="Proteomes" id="UP000594261">
    <property type="component" value="Chromosome 5"/>
</dbReference>
<dbReference type="PANTHER" id="PTHR47192">
    <property type="entry name" value="THIOREDOXIN-LIKE 3-2, CHLOROPLASTIC"/>
    <property type="match status" value="1"/>
</dbReference>
<sequence length="301" mass="34892">MASWCRKCIYLKPKLEKLAADYYPRLKFCCVDANTVPHKLVTCAGVTNCIKDNTKSFNELQKLLYQQEDAVKETLNENLRLRGMIAARSSKTFKKEETGQDFRQKRQNWMHERKESCKKDRDDGKKMSMISGKEEYEAKIEGLKSALKWASTEEEDSMVINKIVTVLEHAIVLNEPVKKNWAGMEQRELDESNQEKSSKKRSKIDDECDQFFKNVLPLLINKFFKLAADLESFMSHPQLPKAQNLTYMNLSTFECDLKKPEKKLKGLQRYIDILRGFFSLKLEDTDVKIILGVMGHVIAES</sequence>
<reference evidence="2 3" key="1">
    <citation type="journal article" date="2016" name="G3 (Bethesda)">
        <title>First Draft Assembly and Annotation of the Genome of a California Endemic Oak Quercus lobata Nee (Fagaceae).</title>
        <authorList>
            <person name="Sork V.L."/>
            <person name="Fitz-Gibbon S.T."/>
            <person name="Puiu D."/>
            <person name="Crepeau M."/>
            <person name="Gugger P.F."/>
            <person name="Sherman R."/>
            <person name="Stevens K."/>
            <person name="Langley C.H."/>
            <person name="Pellegrini M."/>
            <person name="Salzberg S.L."/>
        </authorList>
    </citation>
    <scope>NUCLEOTIDE SEQUENCE [LARGE SCALE GENOMIC DNA]</scope>
    <source>
        <strain evidence="2 3">cv. SW786</strain>
    </source>
</reference>
<dbReference type="EnsemblPlants" id="QL05p048812:mrna">
    <property type="protein sequence ID" value="QL05p048812:mrna"/>
    <property type="gene ID" value="QL05p048812"/>
</dbReference>
<evidence type="ECO:0000313" key="2">
    <source>
        <dbReference type="EnsemblPlants" id="QL05p048812:mrna"/>
    </source>
</evidence>
<evidence type="ECO:0000256" key="1">
    <source>
        <dbReference type="SAM" id="MobiDB-lite"/>
    </source>
</evidence>
<dbReference type="GO" id="GO:0009570">
    <property type="term" value="C:chloroplast stroma"/>
    <property type="evidence" value="ECO:0007669"/>
    <property type="project" value="InterPro"/>
</dbReference>
<dbReference type="InterPro" id="IPR036249">
    <property type="entry name" value="Thioredoxin-like_sf"/>
</dbReference>
<organism evidence="2 3">
    <name type="scientific">Quercus lobata</name>
    <name type="common">Valley oak</name>
    <dbReference type="NCBI Taxonomy" id="97700"/>
    <lineage>
        <taxon>Eukaryota</taxon>
        <taxon>Viridiplantae</taxon>
        <taxon>Streptophyta</taxon>
        <taxon>Embryophyta</taxon>
        <taxon>Tracheophyta</taxon>
        <taxon>Spermatophyta</taxon>
        <taxon>Magnoliopsida</taxon>
        <taxon>eudicotyledons</taxon>
        <taxon>Gunneridae</taxon>
        <taxon>Pentapetalae</taxon>
        <taxon>rosids</taxon>
        <taxon>fabids</taxon>
        <taxon>Fagales</taxon>
        <taxon>Fagaceae</taxon>
        <taxon>Quercus</taxon>
    </lineage>
</organism>
<dbReference type="SUPFAM" id="SSF52833">
    <property type="entry name" value="Thioredoxin-like"/>
    <property type="match status" value="1"/>
</dbReference>
<name>A0A7N2LPI6_QUELO</name>
<dbReference type="InterPro" id="IPR044253">
    <property type="entry name" value="WCRKC1/2"/>
</dbReference>
<dbReference type="CDD" id="cd02947">
    <property type="entry name" value="TRX_family"/>
    <property type="match status" value="1"/>
</dbReference>
<evidence type="ECO:0000313" key="3">
    <source>
        <dbReference type="Proteomes" id="UP000594261"/>
    </source>
</evidence>
<dbReference type="EMBL" id="LRBV02000005">
    <property type="status" value="NOT_ANNOTATED_CDS"/>
    <property type="molecule type" value="Genomic_DNA"/>
</dbReference>
<proteinExistence type="predicted"/>